<organism evidence="1 2">
    <name type="scientific">Streptomyces bungoensis</name>
    <dbReference type="NCBI Taxonomy" id="285568"/>
    <lineage>
        <taxon>Bacteria</taxon>
        <taxon>Bacillati</taxon>
        <taxon>Actinomycetota</taxon>
        <taxon>Actinomycetes</taxon>
        <taxon>Kitasatosporales</taxon>
        <taxon>Streptomycetaceae</taxon>
        <taxon>Streptomyces</taxon>
    </lineage>
</organism>
<sequence length="259" mass="27615">MSRRALLGGVLTAGAAAGAALALYGSGRHRTAPFAPVFTGAGLVTNEYAFRHPHAAGARRSRDWVVTSGSLFTAHGAGWTGVPDTGFTGPDSARSNDSAVFRLVSRRRDFGAVSVTTWVRLRSPVTTARTPAQDWDGGHVWLRYRSPQELYALSFRRRDGSVAIKRKVPAHDAQAVDGGDYATLAEARHAFPYDGWHEVTASAVNQLAGVRLALTIDGRRVLSTVDRTPGSLLLPGGVGIRADNTELLFRGFHAGTTAP</sequence>
<dbReference type="Proteomes" id="UP000053024">
    <property type="component" value="Unassembled WGS sequence"/>
</dbReference>
<dbReference type="AlphaFoldDB" id="A0A101T0R2"/>
<reference evidence="1 2" key="1">
    <citation type="submission" date="2015-10" db="EMBL/GenBank/DDBJ databases">
        <title>Draft genome sequence of Streptomyces bungoensis DSM 41781, type strain for the species Streptomyces bungoensis.</title>
        <authorList>
            <person name="Ruckert C."/>
            <person name="Winkler A."/>
            <person name="Kalinowski J."/>
            <person name="Kampfer P."/>
            <person name="Glaeser S."/>
        </authorList>
    </citation>
    <scope>NUCLEOTIDE SEQUENCE [LARGE SCALE GENOMIC DNA]</scope>
    <source>
        <strain evidence="1 2">DSM 41781</strain>
    </source>
</reference>
<dbReference type="STRING" id="285568.AQJ66_18175"/>
<gene>
    <name evidence="1" type="ORF">AQJ66_18175</name>
</gene>
<evidence type="ECO:0000313" key="2">
    <source>
        <dbReference type="Proteomes" id="UP000053024"/>
    </source>
</evidence>
<keyword evidence="2" id="KW-1185">Reference proteome</keyword>
<proteinExistence type="predicted"/>
<dbReference type="EMBL" id="LMWX01000027">
    <property type="protein sequence ID" value="KUN83632.1"/>
    <property type="molecule type" value="Genomic_DNA"/>
</dbReference>
<accession>A0A101T0R2</accession>
<comment type="caution">
    <text evidence="1">The sequence shown here is derived from an EMBL/GenBank/DDBJ whole genome shotgun (WGS) entry which is preliminary data.</text>
</comment>
<protein>
    <submittedName>
        <fullName evidence="1">Uncharacterized protein</fullName>
    </submittedName>
</protein>
<evidence type="ECO:0000313" key="1">
    <source>
        <dbReference type="EMBL" id="KUN83632.1"/>
    </source>
</evidence>
<dbReference type="OrthoDB" id="3871243at2"/>
<name>A0A101T0R2_9ACTN</name>
<dbReference type="Gene3D" id="2.60.120.560">
    <property type="entry name" value="Exo-inulinase, domain 1"/>
    <property type="match status" value="1"/>
</dbReference>